<sequence length="123" mass="14568">MYLSAKDKGEMMSIIYNWPAAKVLPIMLDVGTNNEKLLKDRLYLGLRERRFEGEEYISIVDELMEALHTRCSFRWLLISWCFTMRLWIYLKGPVYITFRHHLDGCNLDETHHLVILTTPSIMS</sequence>
<dbReference type="Gramene" id="mRNA:HanXRQr2_Chr02g0046791">
    <property type="protein sequence ID" value="mRNA:HanXRQr2_Chr02g0046791"/>
    <property type="gene ID" value="HanXRQr2_Chr02g0046791"/>
</dbReference>
<dbReference type="AlphaFoldDB" id="A0A9K3NYN5"/>
<dbReference type="InterPro" id="IPR037062">
    <property type="entry name" value="Malic_N_dom_sf"/>
</dbReference>
<dbReference type="InterPro" id="IPR046346">
    <property type="entry name" value="Aminoacid_DH-like_N_sf"/>
</dbReference>
<dbReference type="EC" id="1.1.1.39" evidence="2"/>
<protein>
    <submittedName>
        <fullName evidence="2">Malate dehydrogenase (Decarboxylating)</fullName>
        <ecNumber evidence="2">1.1.1.39</ecNumber>
    </submittedName>
</protein>
<evidence type="ECO:0000259" key="1">
    <source>
        <dbReference type="Pfam" id="PF00390"/>
    </source>
</evidence>
<accession>A0A9K3NYN5</accession>
<dbReference type="PANTHER" id="PTHR23406:SF92">
    <property type="entry name" value="MALIC ENZYME"/>
    <property type="match status" value="1"/>
</dbReference>
<evidence type="ECO:0000313" key="3">
    <source>
        <dbReference type="Proteomes" id="UP000215914"/>
    </source>
</evidence>
<dbReference type="GO" id="GO:0004471">
    <property type="term" value="F:malate dehydrogenase (decarboxylating) (NAD+) activity"/>
    <property type="evidence" value="ECO:0007669"/>
    <property type="project" value="UniProtKB-EC"/>
</dbReference>
<gene>
    <name evidence="2" type="ORF">HanXRQr2_Chr02g0046791</name>
</gene>
<proteinExistence type="predicted"/>
<dbReference type="Proteomes" id="UP000215914">
    <property type="component" value="Unassembled WGS sequence"/>
</dbReference>
<organism evidence="2 3">
    <name type="scientific">Helianthus annuus</name>
    <name type="common">Common sunflower</name>
    <dbReference type="NCBI Taxonomy" id="4232"/>
    <lineage>
        <taxon>Eukaryota</taxon>
        <taxon>Viridiplantae</taxon>
        <taxon>Streptophyta</taxon>
        <taxon>Embryophyta</taxon>
        <taxon>Tracheophyta</taxon>
        <taxon>Spermatophyta</taxon>
        <taxon>Magnoliopsida</taxon>
        <taxon>eudicotyledons</taxon>
        <taxon>Gunneridae</taxon>
        <taxon>Pentapetalae</taxon>
        <taxon>asterids</taxon>
        <taxon>campanulids</taxon>
        <taxon>Asterales</taxon>
        <taxon>Asteraceae</taxon>
        <taxon>Asteroideae</taxon>
        <taxon>Heliantheae alliance</taxon>
        <taxon>Heliantheae</taxon>
        <taxon>Helianthus</taxon>
    </lineage>
</organism>
<reference evidence="2" key="2">
    <citation type="submission" date="2020-06" db="EMBL/GenBank/DDBJ databases">
        <title>Helianthus annuus Genome sequencing and assembly Release 2.</title>
        <authorList>
            <person name="Gouzy J."/>
            <person name="Langlade N."/>
            <person name="Munos S."/>
        </authorList>
    </citation>
    <scope>NUCLEOTIDE SEQUENCE</scope>
    <source>
        <tissue evidence="2">Leaves</tissue>
    </source>
</reference>
<comment type="caution">
    <text evidence="2">The sequence shown here is derived from an EMBL/GenBank/DDBJ whole genome shotgun (WGS) entry which is preliminary data.</text>
</comment>
<dbReference type="EMBL" id="MNCJ02000317">
    <property type="protein sequence ID" value="KAF5816905.1"/>
    <property type="molecule type" value="Genomic_DNA"/>
</dbReference>
<reference evidence="2" key="1">
    <citation type="journal article" date="2017" name="Nature">
        <title>The sunflower genome provides insights into oil metabolism, flowering and Asterid evolution.</title>
        <authorList>
            <person name="Badouin H."/>
            <person name="Gouzy J."/>
            <person name="Grassa C.J."/>
            <person name="Murat F."/>
            <person name="Staton S.E."/>
            <person name="Cottret L."/>
            <person name="Lelandais-Briere C."/>
            <person name="Owens G.L."/>
            <person name="Carrere S."/>
            <person name="Mayjonade B."/>
            <person name="Legrand L."/>
            <person name="Gill N."/>
            <person name="Kane N.C."/>
            <person name="Bowers J.E."/>
            <person name="Hubner S."/>
            <person name="Bellec A."/>
            <person name="Berard A."/>
            <person name="Berges H."/>
            <person name="Blanchet N."/>
            <person name="Boniface M.C."/>
            <person name="Brunel D."/>
            <person name="Catrice O."/>
            <person name="Chaidir N."/>
            <person name="Claudel C."/>
            <person name="Donnadieu C."/>
            <person name="Faraut T."/>
            <person name="Fievet G."/>
            <person name="Helmstetter N."/>
            <person name="King M."/>
            <person name="Knapp S.J."/>
            <person name="Lai Z."/>
            <person name="Le Paslier M.C."/>
            <person name="Lippi Y."/>
            <person name="Lorenzon L."/>
            <person name="Mandel J.R."/>
            <person name="Marage G."/>
            <person name="Marchand G."/>
            <person name="Marquand E."/>
            <person name="Bret-Mestries E."/>
            <person name="Morien E."/>
            <person name="Nambeesan S."/>
            <person name="Nguyen T."/>
            <person name="Pegot-Espagnet P."/>
            <person name="Pouilly N."/>
            <person name="Raftis F."/>
            <person name="Sallet E."/>
            <person name="Schiex T."/>
            <person name="Thomas J."/>
            <person name="Vandecasteele C."/>
            <person name="Vares D."/>
            <person name="Vear F."/>
            <person name="Vautrin S."/>
            <person name="Crespi M."/>
            <person name="Mangin B."/>
            <person name="Burke J.M."/>
            <person name="Salse J."/>
            <person name="Munos S."/>
            <person name="Vincourt P."/>
            <person name="Rieseberg L.H."/>
            <person name="Langlade N.B."/>
        </authorList>
    </citation>
    <scope>NUCLEOTIDE SEQUENCE</scope>
    <source>
        <tissue evidence="2">Leaves</tissue>
    </source>
</reference>
<dbReference type="SUPFAM" id="SSF53223">
    <property type="entry name" value="Aminoacid dehydrogenase-like, N-terminal domain"/>
    <property type="match status" value="1"/>
</dbReference>
<evidence type="ECO:0000313" key="2">
    <source>
        <dbReference type="EMBL" id="KAF5816905.1"/>
    </source>
</evidence>
<dbReference type="Pfam" id="PF00390">
    <property type="entry name" value="malic"/>
    <property type="match status" value="1"/>
</dbReference>
<dbReference type="PANTHER" id="PTHR23406">
    <property type="entry name" value="MALIC ENZYME-RELATED"/>
    <property type="match status" value="1"/>
</dbReference>
<dbReference type="InterPro" id="IPR012301">
    <property type="entry name" value="Malic_N_dom"/>
</dbReference>
<keyword evidence="3" id="KW-1185">Reference proteome</keyword>
<keyword evidence="2" id="KW-0560">Oxidoreductase</keyword>
<feature type="domain" description="Malic enzyme N-terminal" evidence="1">
    <location>
        <begin position="21"/>
        <end position="71"/>
    </location>
</feature>
<dbReference type="Gene3D" id="3.40.50.10380">
    <property type="entry name" value="Malic enzyme, N-terminal domain"/>
    <property type="match status" value="1"/>
</dbReference>
<name>A0A9K3NYN5_HELAN</name>